<dbReference type="RefSeq" id="WP_344993586.1">
    <property type="nucleotide sequence ID" value="NZ_BAABFR010000019.1"/>
</dbReference>
<protein>
    <submittedName>
        <fullName evidence="2">VOC family protein</fullName>
    </submittedName>
</protein>
<sequence length="130" mass="14153">MTTRTDPNIWPGLTYEDPLAARKWLAELGFEAGILVEGDGPGEVVHSEMLWPDGGRVMLYSARSDDPSFPWAPGVGSVYVVARDPDAVFARAEALGARLVRPMTEEDYGSRGFTIADPEGNVWSFGTYDG</sequence>
<dbReference type="InterPro" id="IPR029068">
    <property type="entry name" value="Glyas_Bleomycin-R_OHBP_Dase"/>
</dbReference>
<dbReference type="InterPro" id="IPR037523">
    <property type="entry name" value="VOC_core"/>
</dbReference>
<name>A0ABP8JEI9_9ACTN</name>
<dbReference type="Pfam" id="PF00903">
    <property type="entry name" value="Glyoxalase"/>
    <property type="match status" value="1"/>
</dbReference>
<organism evidence="2 3">
    <name type="scientific">Tsukamurella soli</name>
    <dbReference type="NCBI Taxonomy" id="644556"/>
    <lineage>
        <taxon>Bacteria</taxon>
        <taxon>Bacillati</taxon>
        <taxon>Actinomycetota</taxon>
        <taxon>Actinomycetes</taxon>
        <taxon>Mycobacteriales</taxon>
        <taxon>Tsukamurellaceae</taxon>
        <taxon>Tsukamurella</taxon>
    </lineage>
</organism>
<proteinExistence type="predicted"/>
<dbReference type="EMBL" id="BAABFR010000019">
    <property type="protein sequence ID" value="GAA4389580.1"/>
    <property type="molecule type" value="Genomic_DNA"/>
</dbReference>
<dbReference type="PROSITE" id="PS51819">
    <property type="entry name" value="VOC"/>
    <property type="match status" value="1"/>
</dbReference>
<dbReference type="Proteomes" id="UP001500635">
    <property type="component" value="Unassembled WGS sequence"/>
</dbReference>
<dbReference type="Gene3D" id="3.30.720.120">
    <property type="match status" value="1"/>
</dbReference>
<gene>
    <name evidence="2" type="ORF">GCM10023147_16520</name>
</gene>
<dbReference type="Gene3D" id="3.30.720.110">
    <property type="match status" value="1"/>
</dbReference>
<reference evidence="3" key="1">
    <citation type="journal article" date="2019" name="Int. J. Syst. Evol. Microbiol.">
        <title>The Global Catalogue of Microorganisms (GCM) 10K type strain sequencing project: providing services to taxonomists for standard genome sequencing and annotation.</title>
        <authorList>
            <consortium name="The Broad Institute Genomics Platform"/>
            <consortium name="The Broad Institute Genome Sequencing Center for Infectious Disease"/>
            <person name="Wu L."/>
            <person name="Ma J."/>
        </authorList>
    </citation>
    <scope>NUCLEOTIDE SEQUENCE [LARGE SCALE GENOMIC DNA]</scope>
    <source>
        <strain evidence="3">JCM 17688</strain>
    </source>
</reference>
<feature type="domain" description="VOC" evidence="1">
    <location>
        <begin position="7"/>
        <end position="128"/>
    </location>
</feature>
<accession>A0ABP8JEI9</accession>
<dbReference type="SUPFAM" id="SSF54593">
    <property type="entry name" value="Glyoxalase/Bleomycin resistance protein/Dihydroxybiphenyl dioxygenase"/>
    <property type="match status" value="1"/>
</dbReference>
<comment type="caution">
    <text evidence="2">The sequence shown here is derived from an EMBL/GenBank/DDBJ whole genome shotgun (WGS) entry which is preliminary data.</text>
</comment>
<evidence type="ECO:0000259" key="1">
    <source>
        <dbReference type="PROSITE" id="PS51819"/>
    </source>
</evidence>
<keyword evidence="3" id="KW-1185">Reference proteome</keyword>
<dbReference type="InterPro" id="IPR004360">
    <property type="entry name" value="Glyas_Fos-R_dOase_dom"/>
</dbReference>
<evidence type="ECO:0000313" key="2">
    <source>
        <dbReference type="EMBL" id="GAA4389580.1"/>
    </source>
</evidence>
<evidence type="ECO:0000313" key="3">
    <source>
        <dbReference type="Proteomes" id="UP001500635"/>
    </source>
</evidence>